<feature type="compositionally biased region" description="Basic and acidic residues" evidence="1">
    <location>
        <begin position="33"/>
        <end position="48"/>
    </location>
</feature>
<proteinExistence type="predicted"/>
<protein>
    <submittedName>
        <fullName evidence="2">Phage major tail tube protein</fullName>
    </submittedName>
</protein>
<dbReference type="AlphaFoldDB" id="A0AA41ZHU2"/>
<name>A0AA41ZHU2_9GAMM</name>
<reference evidence="2" key="1">
    <citation type="submission" date="2022-11" db="EMBL/GenBank/DDBJ databases">
        <title>Larsenimonas rhizosphaerae sp. nov., isolated from a tidal mudflat.</title>
        <authorList>
            <person name="Lee S.D."/>
            <person name="Kim I.S."/>
        </authorList>
    </citation>
    <scope>NUCLEOTIDE SEQUENCE</scope>
    <source>
        <strain evidence="2">GH2-1</strain>
    </source>
</reference>
<evidence type="ECO:0000313" key="3">
    <source>
        <dbReference type="Proteomes" id="UP001165678"/>
    </source>
</evidence>
<dbReference type="Pfam" id="PF04985">
    <property type="entry name" value="Phage_tube"/>
    <property type="match status" value="1"/>
</dbReference>
<accession>A0AA41ZHU2</accession>
<sequence length="63" mass="7035">MALPKKLKGLNLFGNGDSYQGQVQSVTLPALTRRDGDQHRHSQTDRDNFTGVREFWNDTAGST</sequence>
<dbReference type="Proteomes" id="UP001165678">
    <property type="component" value="Unassembled WGS sequence"/>
</dbReference>
<dbReference type="RefSeq" id="WP_265896934.1">
    <property type="nucleotide sequence ID" value="NZ_JAPIVE010000005.1"/>
</dbReference>
<evidence type="ECO:0000313" key="2">
    <source>
        <dbReference type="EMBL" id="MCX2525497.1"/>
    </source>
</evidence>
<organism evidence="2 3">
    <name type="scientific">Larsenimonas rhizosphaerae</name>
    <dbReference type="NCBI Taxonomy" id="2944682"/>
    <lineage>
        <taxon>Bacteria</taxon>
        <taxon>Pseudomonadati</taxon>
        <taxon>Pseudomonadota</taxon>
        <taxon>Gammaproteobacteria</taxon>
        <taxon>Oceanospirillales</taxon>
        <taxon>Halomonadaceae</taxon>
        <taxon>Larsenimonas</taxon>
    </lineage>
</organism>
<gene>
    <name evidence="2" type="ORF">OQ287_14725</name>
</gene>
<feature type="region of interest" description="Disordered" evidence="1">
    <location>
        <begin position="33"/>
        <end position="63"/>
    </location>
</feature>
<dbReference type="EMBL" id="JAPIVE010000005">
    <property type="protein sequence ID" value="MCX2525497.1"/>
    <property type="molecule type" value="Genomic_DNA"/>
</dbReference>
<comment type="caution">
    <text evidence="2">The sequence shown here is derived from an EMBL/GenBank/DDBJ whole genome shotgun (WGS) entry which is preliminary data.</text>
</comment>
<dbReference type="InterPro" id="IPR006498">
    <property type="entry name" value="Tail_tube"/>
</dbReference>
<keyword evidence="3" id="KW-1185">Reference proteome</keyword>
<evidence type="ECO:0000256" key="1">
    <source>
        <dbReference type="SAM" id="MobiDB-lite"/>
    </source>
</evidence>